<proteinExistence type="predicted"/>
<dbReference type="AlphaFoldDB" id="A0A2X2T009"/>
<organism evidence="1 2">
    <name type="scientific">Cedecea neteri</name>
    <dbReference type="NCBI Taxonomy" id="158822"/>
    <lineage>
        <taxon>Bacteria</taxon>
        <taxon>Pseudomonadati</taxon>
        <taxon>Pseudomonadota</taxon>
        <taxon>Gammaproteobacteria</taxon>
        <taxon>Enterobacterales</taxon>
        <taxon>Enterobacteriaceae</taxon>
        <taxon>Cedecea</taxon>
    </lineage>
</organism>
<dbReference type="EMBL" id="UAVU01000003">
    <property type="protein sequence ID" value="SQA98536.1"/>
    <property type="molecule type" value="Genomic_DNA"/>
</dbReference>
<evidence type="ECO:0000313" key="1">
    <source>
        <dbReference type="EMBL" id="SQA98536.1"/>
    </source>
</evidence>
<accession>A0A2X2T009</accession>
<evidence type="ECO:0000313" key="2">
    <source>
        <dbReference type="Proteomes" id="UP000251197"/>
    </source>
</evidence>
<reference evidence="1 2" key="1">
    <citation type="submission" date="2018-06" db="EMBL/GenBank/DDBJ databases">
        <authorList>
            <consortium name="Pathogen Informatics"/>
            <person name="Doyle S."/>
        </authorList>
    </citation>
    <scope>NUCLEOTIDE SEQUENCE [LARGE SCALE GENOMIC DNA]</scope>
    <source>
        <strain evidence="1 2">NCTC12120</strain>
    </source>
</reference>
<gene>
    <name evidence="1" type="ORF">NCTC12120_02426</name>
</gene>
<dbReference type="Proteomes" id="UP000251197">
    <property type="component" value="Unassembled WGS sequence"/>
</dbReference>
<name>A0A2X2T009_9ENTR</name>
<sequence length="91" mass="10351">MIGTEQAIVTRIVSAILNTNVIAASNLDIGNFLQVRVYRVLVLAAIRGGFYQKTYNDDSPNEQDFHESHLWVEQWPIVSYSSEYISTSNDR</sequence>
<protein>
    <submittedName>
        <fullName evidence="1">Uncharacterized protein</fullName>
    </submittedName>
</protein>